<dbReference type="EMBL" id="BJYV01000002">
    <property type="protein sequence ID" value="GEO20238.1"/>
    <property type="molecule type" value="Genomic_DNA"/>
</dbReference>
<feature type="domain" description="TonB-dependent receptor plug" evidence="11">
    <location>
        <begin position="145"/>
        <end position="251"/>
    </location>
</feature>
<dbReference type="Gene3D" id="2.60.40.1120">
    <property type="entry name" value="Carboxypeptidase-like, regulatory domain"/>
    <property type="match status" value="1"/>
</dbReference>
<comment type="similarity">
    <text evidence="8 9">Belongs to the TonB-dependent receptor family.</text>
</comment>
<evidence type="ECO:0000313" key="13">
    <source>
        <dbReference type="Proteomes" id="UP000321301"/>
    </source>
</evidence>
<dbReference type="InterPro" id="IPR039426">
    <property type="entry name" value="TonB-dep_rcpt-like"/>
</dbReference>
<name>A0A512C7N6_9BACT</name>
<evidence type="ECO:0000313" key="12">
    <source>
        <dbReference type="EMBL" id="GEO20238.1"/>
    </source>
</evidence>
<dbReference type="NCBIfam" id="TIGR04057">
    <property type="entry name" value="SusC_RagA_signa"/>
    <property type="match status" value="1"/>
</dbReference>
<dbReference type="InterPro" id="IPR012910">
    <property type="entry name" value="Plug_dom"/>
</dbReference>
<dbReference type="GO" id="GO:0009279">
    <property type="term" value="C:cell outer membrane"/>
    <property type="evidence" value="ECO:0007669"/>
    <property type="project" value="UniProtKB-SubCell"/>
</dbReference>
<keyword evidence="5 9" id="KW-0798">TonB box</keyword>
<keyword evidence="4 8" id="KW-0812">Transmembrane</keyword>
<evidence type="ECO:0000256" key="8">
    <source>
        <dbReference type="PROSITE-ProRule" id="PRU01360"/>
    </source>
</evidence>
<feature type="domain" description="TonB-dependent receptor-like beta-barrel" evidence="10">
    <location>
        <begin position="427"/>
        <end position="993"/>
    </location>
</feature>
<evidence type="ECO:0000256" key="4">
    <source>
        <dbReference type="ARBA" id="ARBA00022692"/>
    </source>
</evidence>
<evidence type="ECO:0000256" key="6">
    <source>
        <dbReference type="ARBA" id="ARBA00023136"/>
    </source>
</evidence>
<keyword evidence="3 8" id="KW-1134">Transmembrane beta strand</keyword>
<dbReference type="InterPro" id="IPR000531">
    <property type="entry name" value="Beta-barrel_TonB"/>
</dbReference>
<dbReference type="FunFam" id="2.60.40.1120:FF:000003">
    <property type="entry name" value="Outer membrane protein Omp121"/>
    <property type="match status" value="1"/>
</dbReference>
<keyword evidence="2 8" id="KW-0813">Transport</keyword>
<evidence type="ECO:0000259" key="10">
    <source>
        <dbReference type="Pfam" id="PF00593"/>
    </source>
</evidence>
<keyword evidence="7 8" id="KW-0998">Cell outer membrane</keyword>
<comment type="caution">
    <text evidence="12">The sequence shown here is derived from an EMBL/GenBank/DDBJ whole genome shotgun (WGS) entry which is preliminary data.</text>
</comment>
<dbReference type="Pfam" id="PF07715">
    <property type="entry name" value="Plug"/>
    <property type="match status" value="1"/>
</dbReference>
<evidence type="ECO:0000256" key="7">
    <source>
        <dbReference type="ARBA" id="ARBA00023237"/>
    </source>
</evidence>
<evidence type="ECO:0000259" key="11">
    <source>
        <dbReference type="Pfam" id="PF07715"/>
    </source>
</evidence>
<evidence type="ECO:0000256" key="3">
    <source>
        <dbReference type="ARBA" id="ARBA00022452"/>
    </source>
</evidence>
<organism evidence="12 13">
    <name type="scientific">Cyclobacterium qasimii</name>
    <dbReference type="NCBI Taxonomy" id="1350429"/>
    <lineage>
        <taxon>Bacteria</taxon>
        <taxon>Pseudomonadati</taxon>
        <taxon>Bacteroidota</taxon>
        <taxon>Cytophagia</taxon>
        <taxon>Cytophagales</taxon>
        <taxon>Cyclobacteriaceae</taxon>
        <taxon>Cyclobacterium</taxon>
    </lineage>
</organism>
<accession>A0A512C7N6</accession>
<dbReference type="InterPro" id="IPR008969">
    <property type="entry name" value="CarboxyPept-like_regulatory"/>
</dbReference>
<comment type="subcellular location">
    <subcellularLocation>
        <location evidence="1 8">Cell outer membrane</location>
        <topology evidence="1 8">Multi-pass membrane protein</topology>
    </subcellularLocation>
</comment>
<evidence type="ECO:0000256" key="9">
    <source>
        <dbReference type="RuleBase" id="RU003357"/>
    </source>
</evidence>
<dbReference type="Pfam" id="PF13715">
    <property type="entry name" value="CarbopepD_reg_2"/>
    <property type="match status" value="1"/>
</dbReference>
<dbReference type="InterPro" id="IPR037066">
    <property type="entry name" value="Plug_dom_sf"/>
</dbReference>
<keyword evidence="6 8" id="KW-0472">Membrane</keyword>
<sequence length="1048" mass="115921">MKKSLLVRSRVYLPFTRRAFSGLILLLIFLFSPDIGYGNNISLKLADINENEWRAAITGTVVDVTGEPIPGVTVSVPGTGRGTATDLDGNYTINVDKGTTLVFSFIGFVSQRIQVIDQSIINITLLEDTSSLDEVVVVGYGTQKKENLTGSVSSVNFDDELQNRPLTNASQALSGQVPGVWISQNSGKPGDDGAQIRVRGWGTLNNSNPLILVDGVEASINEINPNDIESMTVLKDAASSAIYGSRAANGVVLITLKSGKFGEKTSINIGSYVGQQSLGRRYDIIENSAEYMGMWNQALANQGGSALFPESVINEFRNNNDPYVYPNTNFFDEVFRKAPITEHNISVNGGSEQTKFYVSMNYLNQDGIMLNSKSNRYGLTVNLETKLKEWLTIGGRLNGIKKSSEEPFNLGRMMYIFSNGGYPFTAPYTEDGRFGSVQAINSSGNTIVGNRNPLIETANGLSISENNFFKMNVFANIDFTDYLTLKTNLTSQYNSNLLDKHNNLVYGYTNTGVEGKNLDYLTILEASRNNIQSNYNTLFSTLNFNKTYNEIHDISAIAGIQVESTVIKDVYGRRSGPPKEGLIQIDAGTAGFQANGNMSELRMLSYFGRVNYALSDKYLFEMNLRADGSSRFKEDYRWGIFPAFSAGWRLGEEVFMKSQNLISDLKIRASWGKLGNQNINSYWPYLAVVSQTNALSYNFSGSFAPGAGITALVDESIGWETSVTTDLGVEFGLLNNRIFVEADYFRKTTSDIIVQLPIPSILGGVSAPFENVGEMTNNGFEFNINYSKLAKDRDEVGYNIGVNMTYIANQVTKFRENSPDQLYLIREGFSYRELYGYKATGIYQSDQEASEHMFANGYIPQAGELKYEDVNNDGRLGFEDKMALGNTIPKYTFGLTPSVNYKGFDLSTVVMGIAGANVYTQNAWTQPLGISGGTITEKWRDAWTVDNMSTTVPRISISDTWRSEASSYWVSDISFVKLRNIQLGYTFSSALTERLGLQKLYVYGNAQNVGSLVSKDYEGFDPERNTFDSGDNFYPLPKIISLGVNINL</sequence>
<dbReference type="SUPFAM" id="SSF49464">
    <property type="entry name" value="Carboxypeptidase regulatory domain-like"/>
    <property type="match status" value="1"/>
</dbReference>
<reference evidence="12 13" key="1">
    <citation type="submission" date="2019-07" db="EMBL/GenBank/DDBJ databases">
        <title>Whole genome shotgun sequence of Cyclobacterium qasimii NBRC 106168.</title>
        <authorList>
            <person name="Hosoyama A."/>
            <person name="Uohara A."/>
            <person name="Ohji S."/>
            <person name="Ichikawa N."/>
        </authorList>
    </citation>
    <scope>NUCLEOTIDE SEQUENCE [LARGE SCALE GENOMIC DNA]</scope>
    <source>
        <strain evidence="12 13">NBRC 106168</strain>
    </source>
</reference>
<dbReference type="Gene3D" id="2.170.130.10">
    <property type="entry name" value="TonB-dependent receptor, plug domain"/>
    <property type="match status" value="1"/>
</dbReference>
<dbReference type="Proteomes" id="UP000321301">
    <property type="component" value="Unassembled WGS sequence"/>
</dbReference>
<gene>
    <name evidence="12" type="ORF">CQA01_07720</name>
</gene>
<keyword evidence="13" id="KW-1185">Reference proteome</keyword>
<dbReference type="Gene3D" id="2.40.170.20">
    <property type="entry name" value="TonB-dependent receptor, beta-barrel domain"/>
    <property type="match status" value="1"/>
</dbReference>
<evidence type="ECO:0000256" key="1">
    <source>
        <dbReference type="ARBA" id="ARBA00004571"/>
    </source>
</evidence>
<dbReference type="NCBIfam" id="TIGR04056">
    <property type="entry name" value="OMP_RagA_SusC"/>
    <property type="match status" value="1"/>
</dbReference>
<dbReference type="AlphaFoldDB" id="A0A512C7N6"/>
<evidence type="ECO:0000256" key="2">
    <source>
        <dbReference type="ARBA" id="ARBA00022448"/>
    </source>
</evidence>
<dbReference type="RefSeq" id="WP_146947138.1">
    <property type="nucleotide sequence ID" value="NZ_BJYV01000002.1"/>
</dbReference>
<evidence type="ECO:0000256" key="5">
    <source>
        <dbReference type="ARBA" id="ARBA00023077"/>
    </source>
</evidence>
<dbReference type="InterPro" id="IPR023997">
    <property type="entry name" value="TonB-dep_OMP_SusC/RagA_CS"/>
</dbReference>
<dbReference type="InterPro" id="IPR023996">
    <property type="entry name" value="TonB-dep_OMP_SusC/RagA"/>
</dbReference>
<dbReference type="Pfam" id="PF00593">
    <property type="entry name" value="TonB_dep_Rec_b-barrel"/>
    <property type="match status" value="1"/>
</dbReference>
<dbReference type="PROSITE" id="PS52016">
    <property type="entry name" value="TONB_DEPENDENT_REC_3"/>
    <property type="match status" value="1"/>
</dbReference>
<protein>
    <submittedName>
        <fullName evidence="12">SusC/RagA family TonB-linked outer membrane protein</fullName>
    </submittedName>
</protein>
<dbReference type="SUPFAM" id="SSF56935">
    <property type="entry name" value="Porins"/>
    <property type="match status" value="1"/>
</dbReference>
<dbReference type="FunFam" id="2.170.130.10:FF:000008">
    <property type="entry name" value="SusC/RagA family TonB-linked outer membrane protein"/>
    <property type="match status" value="1"/>
</dbReference>
<dbReference type="InterPro" id="IPR036942">
    <property type="entry name" value="Beta-barrel_TonB_sf"/>
</dbReference>
<proteinExistence type="inferred from homology"/>